<dbReference type="PANTHER" id="PTHR33446:SF2">
    <property type="entry name" value="PROTEIN TONB"/>
    <property type="match status" value="1"/>
</dbReference>
<keyword evidence="4" id="KW-1003">Cell membrane</keyword>
<evidence type="ECO:0000256" key="8">
    <source>
        <dbReference type="ARBA" id="ARBA00022989"/>
    </source>
</evidence>
<sequence length="68" mass="7536">MEGIVIIQAFIDKKGRVTETVVLQGIPNSGLDEAAADAVRKTRFYPAKKRDQEIGVWMSISVNFKLAN</sequence>
<evidence type="ECO:0000256" key="2">
    <source>
        <dbReference type="ARBA" id="ARBA00006555"/>
    </source>
</evidence>
<evidence type="ECO:0000256" key="4">
    <source>
        <dbReference type="ARBA" id="ARBA00022475"/>
    </source>
</evidence>
<dbReference type="InterPro" id="IPR051045">
    <property type="entry name" value="TonB-dependent_transducer"/>
</dbReference>
<evidence type="ECO:0000259" key="10">
    <source>
        <dbReference type="PROSITE" id="PS52015"/>
    </source>
</evidence>
<reference evidence="11" key="1">
    <citation type="submission" date="2018-05" db="EMBL/GenBank/DDBJ databases">
        <authorList>
            <person name="Lanie J.A."/>
            <person name="Ng W.-L."/>
            <person name="Kazmierczak K.M."/>
            <person name="Andrzejewski T.M."/>
            <person name="Davidsen T.M."/>
            <person name="Wayne K.J."/>
            <person name="Tettelin H."/>
            <person name="Glass J.I."/>
            <person name="Rusch D."/>
            <person name="Podicherti R."/>
            <person name="Tsui H.-C.T."/>
            <person name="Winkler M.E."/>
        </authorList>
    </citation>
    <scope>NUCLEOTIDE SEQUENCE</scope>
</reference>
<dbReference type="Gene3D" id="3.30.1150.10">
    <property type="match status" value="1"/>
</dbReference>
<dbReference type="GO" id="GO:0055085">
    <property type="term" value="P:transmembrane transport"/>
    <property type="evidence" value="ECO:0007669"/>
    <property type="project" value="InterPro"/>
</dbReference>
<keyword evidence="3" id="KW-0813">Transport</keyword>
<comment type="similarity">
    <text evidence="2">Belongs to the TonB family.</text>
</comment>
<name>A0A381T291_9ZZZZ</name>
<organism evidence="11">
    <name type="scientific">marine metagenome</name>
    <dbReference type="NCBI Taxonomy" id="408172"/>
    <lineage>
        <taxon>unclassified sequences</taxon>
        <taxon>metagenomes</taxon>
        <taxon>ecological metagenomes</taxon>
    </lineage>
</organism>
<dbReference type="NCBIfam" id="TIGR01352">
    <property type="entry name" value="tonB_Cterm"/>
    <property type="match status" value="1"/>
</dbReference>
<dbReference type="PANTHER" id="PTHR33446">
    <property type="entry name" value="PROTEIN TONB-RELATED"/>
    <property type="match status" value="1"/>
</dbReference>
<proteinExistence type="inferred from homology"/>
<evidence type="ECO:0000256" key="7">
    <source>
        <dbReference type="ARBA" id="ARBA00022927"/>
    </source>
</evidence>
<evidence type="ECO:0000256" key="6">
    <source>
        <dbReference type="ARBA" id="ARBA00022692"/>
    </source>
</evidence>
<evidence type="ECO:0000256" key="9">
    <source>
        <dbReference type="ARBA" id="ARBA00023136"/>
    </source>
</evidence>
<evidence type="ECO:0000313" key="11">
    <source>
        <dbReference type="EMBL" id="SVA08827.1"/>
    </source>
</evidence>
<comment type="subcellular location">
    <subcellularLocation>
        <location evidence="1">Cell inner membrane</location>
        <topology evidence="1">Single-pass membrane protein</topology>
        <orientation evidence="1">Periplasmic side</orientation>
    </subcellularLocation>
</comment>
<accession>A0A381T291</accession>
<keyword evidence="9" id="KW-0472">Membrane</keyword>
<dbReference type="InterPro" id="IPR037682">
    <property type="entry name" value="TonB_C"/>
</dbReference>
<dbReference type="AlphaFoldDB" id="A0A381T291"/>
<dbReference type="EMBL" id="UINC01003735">
    <property type="protein sequence ID" value="SVA08827.1"/>
    <property type="molecule type" value="Genomic_DNA"/>
</dbReference>
<dbReference type="GO" id="GO:0031992">
    <property type="term" value="F:energy transducer activity"/>
    <property type="evidence" value="ECO:0007669"/>
    <property type="project" value="TreeGrafter"/>
</dbReference>
<keyword evidence="5" id="KW-0997">Cell inner membrane</keyword>
<dbReference type="PROSITE" id="PS52015">
    <property type="entry name" value="TONB_CTD"/>
    <property type="match status" value="1"/>
</dbReference>
<dbReference type="Pfam" id="PF03544">
    <property type="entry name" value="TonB_C"/>
    <property type="match status" value="1"/>
</dbReference>
<evidence type="ECO:0000256" key="1">
    <source>
        <dbReference type="ARBA" id="ARBA00004383"/>
    </source>
</evidence>
<keyword evidence="8" id="KW-1133">Transmembrane helix</keyword>
<protein>
    <recommendedName>
        <fullName evidence="10">TonB C-terminal domain-containing protein</fullName>
    </recommendedName>
</protein>
<dbReference type="InterPro" id="IPR006260">
    <property type="entry name" value="TonB/TolA_C"/>
</dbReference>
<evidence type="ECO:0000256" key="5">
    <source>
        <dbReference type="ARBA" id="ARBA00022519"/>
    </source>
</evidence>
<dbReference type="SUPFAM" id="SSF74653">
    <property type="entry name" value="TolA/TonB C-terminal domain"/>
    <property type="match status" value="1"/>
</dbReference>
<feature type="domain" description="TonB C-terminal" evidence="10">
    <location>
        <begin position="1"/>
        <end position="68"/>
    </location>
</feature>
<dbReference type="GO" id="GO:0015031">
    <property type="term" value="P:protein transport"/>
    <property type="evidence" value="ECO:0007669"/>
    <property type="project" value="UniProtKB-KW"/>
</dbReference>
<keyword evidence="6" id="KW-0812">Transmembrane</keyword>
<gene>
    <name evidence="11" type="ORF">METZ01_LOCUS61681</name>
</gene>
<keyword evidence="7" id="KW-0653">Protein transport</keyword>
<evidence type="ECO:0000256" key="3">
    <source>
        <dbReference type="ARBA" id="ARBA00022448"/>
    </source>
</evidence>
<dbReference type="GO" id="GO:0098797">
    <property type="term" value="C:plasma membrane protein complex"/>
    <property type="evidence" value="ECO:0007669"/>
    <property type="project" value="TreeGrafter"/>
</dbReference>